<dbReference type="SUPFAM" id="SSF81382">
    <property type="entry name" value="Skp1 dimerisation domain-like"/>
    <property type="match status" value="1"/>
</dbReference>
<dbReference type="Pfam" id="PF03931">
    <property type="entry name" value="Skp1_POZ"/>
    <property type="match status" value="1"/>
</dbReference>
<evidence type="ECO:0000313" key="7">
    <source>
        <dbReference type="WBParaSite" id="ACRNAN_scaffold4169.g28315.t1"/>
    </source>
</evidence>
<dbReference type="InterPro" id="IPR036296">
    <property type="entry name" value="SKP1-like_dim_sf"/>
</dbReference>
<organism evidence="6 7">
    <name type="scientific">Acrobeloides nanus</name>
    <dbReference type="NCBI Taxonomy" id="290746"/>
    <lineage>
        <taxon>Eukaryota</taxon>
        <taxon>Metazoa</taxon>
        <taxon>Ecdysozoa</taxon>
        <taxon>Nematoda</taxon>
        <taxon>Chromadorea</taxon>
        <taxon>Rhabditida</taxon>
        <taxon>Tylenchina</taxon>
        <taxon>Cephalobomorpha</taxon>
        <taxon>Cephaloboidea</taxon>
        <taxon>Cephalobidae</taxon>
        <taxon>Acrobeloides</taxon>
    </lineage>
</organism>
<evidence type="ECO:0000256" key="2">
    <source>
        <dbReference type="ARBA" id="ARBA00022786"/>
    </source>
</evidence>
<evidence type="ECO:0000259" key="4">
    <source>
        <dbReference type="Pfam" id="PF01466"/>
    </source>
</evidence>
<keyword evidence="2 3" id="KW-0833">Ubl conjugation pathway</keyword>
<dbReference type="AlphaFoldDB" id="A0A914DUE6"/>
<accession>A0A914DUE6</accession>
<dbReference type="InterPro" id="IPR016073">
    <property type="entry name" value="Skp1_comp_POZ"/>
</dbReference>
<dbReference type="InterPro" id="IPR001232">
    <property type="entry name" value="SKP1-like"/>
</dbReference>
<dbReference type="Pfam" id="PF01466">
    <property type="entry name" value="Skp1"/>
    <property type="match status" value="1"/>
</dbReference>
<sequence>MAAENINVASSSTELNDQDVVITTNDNRNFTVKILVARVSKTINNMIQDLGDGLDLSSGIPLPNVDGPIFEKVLEWCEEHKNAPEIKVEQDPHTRERKWFTMTEWEEEYFRKYLSNLWDLAMAANYLEIPSLYYYTCQKLAERIKGRTPEQIREMFGIEDDLTEEEKAEIRRTNVWCTY</sequence>
<dbReference type="Gene3D" id="3.30.710.10">
    <property type="entry name" value="Potassium Channel Kv1.1, Chain A"/>
    <property type="match status" value="1"/>
</dbReference>
<dbReference type="Proteomes" id="UP000887540">
    <property type="component" value="Unplaced"/>
</dbReference>
<keyword evidence="6" id="KW-1185">Reference proteome</keyword>
<protein>
    <recommendedName>
        <fullName evidence="3">Skp1-related protein</fullName>
    </recommendedName>
</protein>
<dbReference type="InterPro" id="IPR016897">
    <property type="entry name" value="SKP1"/>
</dbReference>
<dbReference type="SMART" id="SM00512">
    <property type="entry name" value="Skp1"/>
    <property type="match status" value="1"/>
</dbReference>
<comment type="pathway">
    <text evidence="3">Protein modification; protein ubiquitination.</text>
</comment>
<dbReference type="SUPFAM" id="SSF54695">
    <property type="entry name" value="POZ domain"/>
    <property type="match status" value="1"/>
</dbReference>
<dbReference type="CDD" id="cd18322">
    <property type="entry name" value="BTB_POZ_SKP1"/>
    <property type="match status" value="1"/>
</dbReference>
<comment type="similarity">
    <text evidence="1 3">Belongs to the SKP1 family.</text>
</comment>
<evidence type="ECO:0000256" key="1">
    <source>
        <dbReference type="ARBA" id="ARBA00009993"/>
    </source>
</evidence>
<dbReference type="FunFam" id="3.30.710.10:FF:000026">
    <property type="entry name" value="E3 ubiquitin ligase complex SCF subunit"/>
    <property type="match status" value="1"/>
</dbReference>
<dbReference type="PANTHER" id="PTHR11165">
    <property type="entry name" value="SKP1"/>
    <property type="match status" value="1"/>
</dbReference>
<dbReference type="InterPro" id="IPR016072">
    <property type="entry name" value="Skp1_comp_dimer"/>
</dbReference>
<feature type="domain" description="SKP1 component dimerisation" evidence="4">
    <location>
        <begin position="131"/>
        <end position="177"/>
    </location>
</feature>
<name>A0A914DUE6_9BILA</name>
<dbReference type="GO" id="GO:0006511">
    <property type="term" value="P:ubiquitin-dependent protein catabolic process"/>
    <property type="evidence" value="ECO:0007669"/>
    <property type="project" value="InterPro"/>
</dbReference>
<dbReference type="InterPro" id="IPR011333">
    <property type="entry name" value="SKP1/BTB/POZ_sf"/>
</dbReference>
<evidence type="ECO:0000313" key="6">
    <source>
        <dbReference type="Proteomes" id="UP000887540"/>
    </source>
</evidence>
<evidence type="ECO:0000256" key="3">
    <source>
        <dbReference type="PIRNR" id="PIRNR028729"/>
    </source>
</evidence>
<evidence type="ECO:0000259" key="5">
    <source>
        <dbReference type="Pfam" id="PF03931"/>
    </source>
</evidence>
<comment type="function">
    <text evidence="3">Probable essential component of SCF (SKP1-CUL1-F-box protein) E3 ubiquitin-protein ligase complexes, which mediate the ubiquitination and subsequent proteasomal degradation of target proteins. Regulates cell proliferation during embryonic and larval development.</text>
</comment>
<reference evidence="7" key="1">
    <citation type="submission" date="2022-11" db="UniProtKB">
        <authorList>
            <consortium name="WormBaseParasite"/>
        </authorList>
    </citation>
    <scope>IDENTIFICATION</scope>
</reference>
<proteinExistence type="inferred from homology"/>
<feature type="domain" description="SKP1 component POZ" evidence="5">
    <location>
        <begin position="20"/>
        <end position="82"/>
    </location>
</feature>
<dbReference type="WBParaSite" id="ACRNAN_scaffold4169.g28315.t1">
    <property type="protein sequence ID" value="ACRNAN_scaffold4169.g28315.t1"/>
    <property type="gene ID" value="ACRNAN_scaffold4169.g28315"/>
</dbReference>
<dbReference type="PIRSF" id="PIRSF028729">
    <property type="entry name" value="E3_ubiquit_lig_SCF_Skp"/>
    <property type="match status" value="1"/>
</dbReference>